<proteinExistence type="predicted"/>
<reference evidence="2" key="1">
    <citation type="journal article" date="2022" name="Mol. Ecol. Resour.">
        <title>The genomes of chicory, endive, great burdock and yacon provide insights into Asteraceae palaeo-polyploidization history and plant inulin production.</title>
        <authorList>
            <person name="Fan W."/>
            <person name="Wang S."/>
            <person name="Wang H."/>
            <person name="Wang A."/>
            <person name="Jiang F."/>
            <person name="Liu H."/>
            <person name="Zhao H."/>
            <person name="Xu D."/>
            <person name="Zhang Y."/>
        </authorList>
    </citation>
    <scope>NUCLEOTIDE SEQUENCE [LARGE SCALE GENOMIC DNA]</scope>
    <source>
        <strain evidence="2">cv. Yunnan</strain>
    </source>
</reference>
<name>A0ACB9I6H4_9ASTR</name>
<protein>
    <submittedName>
        <fullName evidence="1">Uncharacterized protein</fullName>
    </submittedName>
</protein>
<sequence>MLLNFFSSRNHNTPLNPNPNEKPLIVQIIHAGGIVERYYMAFPATFIIDKYPKFVLTRPEIFRRPWDSIVRPDEMLVPGQKYFVVPILTVKKLRRRMLKSTTETSDSKPKHKPANRRVRFAGVAEDKEEKEEEEQLQWQNIEEEEFCIDLARFPEKHVVGRQGNGCKLKD</sequence>
<accession>A0ACB9I6H4</accession>
<comment type="caution">
    <text evidence="1">The sequence shown here is derived from an EMBL/GenBank/DDBJ whole genome shotgun (WGS) entry which is preliminary data.</text>
</comment>
<gene>
    <name evidence="1" type="ORF">L1987_31771</name>
</gene>
<reference evidence="1 2" key="2">
    <citation type="journal article" date="2022" name="Mol. Ecol. Resour.">
        <title>The genomes of chicory, endive, great burdock and yacon provide insights into Asteraceae paleo-polyploidization history and plant inulin production.</title>
        <authorList>
            <person name="Fan W."/>
            <person name="Wang S."/>
            <person name="Wang H."/>
            <person name="Wang A."/>
            <person name="Jiang F."/>
            <person name="Liu H."/>
            <person name="Zhao H."/>
            <person name="Xu D."/>
            <person name="Zhang Y."/>
        </authorList>
    </citation>
    <scope>NUCLEOTIDE SEQUENCE [LARGE SCALE GENOMIC DNA]</scope>
    <source>
        <strain evidence="2">cv. Yunnan</strain>
        <tissue evidence="1">Leaves</tissue>
    </source>
</reference>
<evidence type="ECO:0000313" key="1">
    <source>
        <dbReference type="EMBL" id="KAI3803614.1"/>
    </source>
</evidence>
<keyword evidence="2" id="KW-1185">Reference proteome</keyword>
<organism evidence="1 2">
    <name type="scientific">Smallanthus sonchifolius</name>
    <dbReference type="NCBI Taxonomy" id="185202"/>
    <lineage>
        <taxon>Eukaryota</taxon>
        <taxon>Viridiplantae</taxon>
        <taxon>Streptophyta</taxon>
        <taxon>Embryophyta</taxon>
        <taxon>Tracheophyta</taxon>
        <taxon>Spermatophyta</taxon>
        <taxon>Magnoliopsida</taxon>
        <taxon>eudicotyledons</taxon>
        <taxon>Gunneridae</taxon>
        <taxon>Pentapetalae</taxon>
        <taxon>asterids</taxon>
        <taxon>campanulids</taxon>
        <taxon>Asterales</taxon>
        <taxon>Asteraceae</taxon>
        <taxon>Asteroideae</taxon>
        <taxon>Heliantheae alliance</taxon>
        <taxon>Millerieae</taxon>
        <taxon>Smallanthus</taxon>
    </lineage>
</organism>
<dbReference type="Proteomes" id="UP001056120">
    <property type="component" value="Linkage Group LG10"/>
</dbReference>
<evidence type="ECO:0000313" key="2">
    <source>
        <dbReference type="Proteomes" id="UP001056120"/>
    </source>
</evidence>
<dbReference type="EMBL" id="CM042027">
    <property type="protein sequence ID" value="KAI3803614.1"/>
    <property type="molecule type" value="Genomic_DNA"/>
</dbReference>